<evidence type="ECO:0000313" key="5">
    <source>
        <dbReference type="Proteomes" id="UP001162811"/>
    </source>
</evidence>
<dbReference type="InterPro" id="IPR020845">
    <property type="entry name" value="AMP-binding_CS"/>
</dbReference>
<dbReference type="GO" id="GO:0016874">
    <property type="term" value="F:ligase activity"/>
    <property type="evidence" value="ECO:0007669"/>
    <property type="project" value="UniProtKB-KW"/>
</dbReference>
<keyword evidence="1" id="KW-0472">Membrane</keyword>
<dbReference type="Proteomes" id="UP001162811">
    <property type="component" value="Unassembled WGS sequence"/>
</dbReference>
<dbReference type="Gene3D" id="3.40.50.12780">
    <property type="entry name" value="N-terminal domain of ligase-like"/>
    <property type="match status" value="1"/>
</dbReference>
<accession>A0ABT1AHH6</accession>
<dbReference type="Pfam" id="PF13193">
    <property type="entry name" value="AMP-binding_C"/>
    <property type="match status" value="1"/>
</dbReference>
<dbReference type="InterPro" id="IPR025110">
    <property type="entry name" value="AMP-bd_C"/>
</dbReference>
<dbReference type="Gene3D" id="3.30.300.30">
    <property type="match status" value="1"/>
</dbReference>
<dbReference type="InterPro" id="IPR045851">
    <property type="entry name" value="AMP-bd_C_sf"/>
</dbReference>
<dbReference type="InterPro" id="IPR042099">
    <property type="entry name" value="ANL_N_sf"/>
</dbReference>
<evidence type="ECO:0000259" key="2">
    <source>
        <dbReference type="Pfam" id="PF00501"/>
    </source>
</evidence>
<keyword evidence="4" id="KW-0436">Ligase</keyword>
<dbReference type="PANTHER" id="PTHR24096:SF267">
    <property type="entry name" value="MALONATE--COA LIGASE ACSF3, MITOCHONDRIAL"/>
    <property type="match status" value="1"/>
</dbReference>
<dbReference type="InterPro" id="IPR000873">
    <property type="entry name" value="AMP-dep_synth/lig_dom"/>
</dbReference>
<dbReference type="PROSITE" id="PS00455">
    <property type="entry name" value="AMP_BINDING"/>
    <property type="match status" value="1"/>
</dbReference>
<protein>
    <submittedName>
        <fullName evidence="4">Acyl--CoA ligase</fullName>
    </submittedName>
</protein>
<name>A0ABT1AHH6_9RALS</name>
<dbReference type="SUPFAM" id="SSF56801">
    <property type="entry name" value="Acetyl-CoA synthetase-like"/>
    <property type="match status" value="1"/>
</dbReference>
<proteinExistence type="predicted"/>
<evidence type="ECO:0000256" key="1">
    <source>
        <dbReference type="SAM" id="Phobius"/>
    </source>
</evidence>
<dbReference type="PANTHER" id="PTHR24096">
    <property type="entry name" value="LONG-CHAIN-FATTY-ACID--COA LIGASE"/>
    <property type="match status" value="1"/>
</dbReference>
<evidence type="ECO:0000259" key="3">
    <source>
        <dbReference type="Pfam" id="PF13193"/>
    </source>
</evidence>
<evidence type="ECO:0000313" key="4">
    <source>
        <dbReference type="EMBL" id="MCO5397850.1"/>
    </source>
</evidence>
<reference evidence="4" key="2">
    <citation type="journal article" date="2023" name="Front. Microbiol.">
        <title>Ralstonia chuxiongensis sp. nov., Ralstonia mojiangensis sp. nov., and Ralstonia soli sp. nov., isolated from tobacco fields, are three novel species in the family Burkholderiaceae.</title>
        <authorList>
            <person name="Lu C.H."/>
            <person name="Zhang Y.Y."/>
            <person name="Jiang N."/>
            <person name="Chen W."/>
            <person name="Shao X."/>
            <person name="Zhao Z.M."/>
            <person name="Lu W.L."/>
            <person name="Hu X."/>
            <person name="Xi Y.X."/>
            <person name="Zou S.Y."/>
            <person name="Wei Q.J."/>
            <person name="Lin Z.L."/>
            <person name="Gong L."/>
            <person name="Gai X.T."/>
            <person name="Zhang L.Q."/>
            <person name="Li J.Y."/>
            <person name="Jin Y."/>
            <person name="Xia Z.Y."/>
        </authorList>
    </citation>
    <scope>NUCLEOTIDE SEQUENCE</scope>
    <source>
        <strain evidence="4">21MJYT02-11</strain>
    </source>
</reference>
<feature type="domain" description="AMP-dependent synthetase/ligase" evidence="2">
    <location>
        <begin position="23"/>
        <end position="375"/>
    </location>
</feature>
<feature type="domain" description="AMP-binding enzyme C-terminal" evidence="3">
    <location>
        <begin position="426"/>
        <end position="501"/>
    </location>
</feature>
<gene>
    <name evidence="4" type="ORF">NG900_06490</name>
</gene>
<dbReference type="EMBL" id="JAMXHT010000002">
    <property type="protein sequence ID" value="MCO5397850.1"/>
    <property type="molecule type" value="Genomic_DNA"/>
</dbReference>
<keyword evidence="1" id="KW-0812">Transmembrane</keyword>
<reference evidence="4" key="1">
    <citation type="submission" date="2022-06" db="EMBL/GenBank/DDBJ databases">
        <authorList>
            <person name="Lu C.-H."/>
        </authorList>
    </citation>
    <scope>NUCLEOTIDE SEQUENCE</scope>
    <source>
        <strain evidence="4">21MJYT02-11</strain>
    </source>
</reference>
<feature type="transmembrane region" description="Helical" evidence="1">
    <location>
        <begin position="215"/>
        <end position="234"/>
    </location>
</feature>
<comment type="caution">
    <text evidence="4">The sequence shown here is derived from an EMBL/GenBank/DDBJ whole genome shotgun (WGS) entry which is preliminary data.</text>
</comment>
<dbReference type="Pfam" id="PF00501">
    <property type="entry name" value="AMP-binding"/>
    <property type="match status" value="1"/>
</dbReference>
<sequence length="511" mass="55079">MQLARKDMTNVRIHDLFENCLLGNPDRAFLHVRGPAEAPTTLTYADVGVMVDALQTELTVEGVRPGDRVMIVAENCPEHVALIIACSRIGAWSCGVNARMAPGEIAAFAKKADARIVYFTANVSAAAHAHAERFEARPSVVSGLLRSPTSTNAVAETGPLAEKVAAIIFTSGTSGEPKGVMMTHEGVTHFGRVSAQSRALGPEDRSYAYLPMTHIFGLGTILVASLYAGSALLMRTAFDPEDALEDLANHGITQLQGPPALFSRLLSHMSRVGVAHPDAPALRYIYAGAGPLDMALKRRVEIAFNQSLHHGYGLSEYAGSVHVTRRDEWRRDTSAGYCFEGAELRIVDPDSGRSLPSGERGEIWLRGVGLMPGYFRDPAATATVMRNGGWYASGDIGELHDDGALFVVGRLKEMIIRSGFNVYPAEIESVLNAFPSVERSAVVGRPAQDGNESIEAYVQLRAGEAFDEASLRGYLCEQLAPYKQPSVIQCVAEFPMSGSGKILKKHLTAKL</sequence>
<organism evidence="4 5">
    <name type="scientific">Ralstonia soli</name>
    <dbReference type="NCBI Taxonomy" id="2953896"/>
    <lineage>
        <taxon>Bacteria</taxon>
        <taxon>Pseudomonadati</taxon>
        <taxon>Pseudomonadota</taxon>
        <taxon>Betaproteobacteria</taxon>
        <taxon>Burkholderiales</taxon>
        <taxon>Burkholderiaceae</taxon>
        <taxon>Ralstonia</taxon>
    </lineage>
</organism>
<keyword evidence="5" id="KW-1185">Reference proteome</keyword>
<keyword evidence="1" id="KW-1133">Transmembrane helix</keyword>